<proteinExistence type="predicted"/>
<reference evidence="1 2" key="1">
    <citation type="submission" date="2009-06" db="EMBL/GenBank/DDBJ databases">
        <title>Complete sequence of Thermotogales bacterium TBF 19.5.1.</title>
        <authorList>
            <consortium name="US DOE Joint Genome Institute"/>
            <person name="Lucas S."/>
            <person name="Copeland A."/>
            <person name="Lapidus A."/>
            <person name="Glavina del Rio T."/>
            <person name="Tice H."/>
            <person name="Bruce D."/>
            <person name="Goodwin L."/>
            <person name="Pitluck S."/>
            <person name="Chertkov O."/>
            <person name="Brettin T."/>
            <person name="Detter J.C."/>
            <person name="Han C."/>
            <person name="Schmutz J."/>
            <person name="Larimer F."/>
            <person name="Land M."/>
            <person name="Hauser L."/>
            <person name="Kyrpides N."/>
            <person name="Ovchinnikova G."/>
            <person name="Noll K."/>
        </authorList>
    </citation>
    <scope>NUCLEOTIDE SEQUENCE [LARGE SCALE GENOMIC DNA]</scope>
    <source>
        <strain evidence="2">ATCC BAA-1733 / DSM 21960 / TBF 19.5.1</strain>
    </source>
</reference>
<evidence type="ECO:0000313" key="2">
    <source>
        <dbReference type="Proteomes" id="UP000002382"/>
    </source>
</evidence>
<gene>
    <name evidence="1" type="ordered locus">Kole_1188</name>
</gene>
<name>C5CIM6_KOSOT</name>
<dbReference type="KEGG" id="kol:Kole_1188"/>
<dbReference type="Proteomes" id="UP000002382">
    <property type="component" value="Chromosome"/>
</dbReference>
<sequence>MKKLDLILCILVLVMVILNGVFLYRNWNLSQALSGMIGSNIARLESELLELRHSVNTALGRIQLYSENNSGNRIMGTEFKLRGFDEEQVILDCRLSFSRVDKDERVYLVLHEEGSDLYQKIELTKLEGTFYTAELCLAPEKEYKYQVVFEKDGTTISSQEFKVLEHYYRPQVCKVTPEFLINSTKGEKVPELVFRLDMGIKAYFEELQVKTAKVVVYEDSTKVKELSFFQNLKVSNYDFYYGSRSVSFDLDGKDIRKYDFYFLVEYKGGLIKREKMNDEKNPVWEAVLNNYVWYLKSN</sequence>
<dbReference type="STRING" id="521045.Kole_1188"/>
<protein>
    <submittedName>
        <fullName evidence="1">Uncharacterized protein</fullName>
    </submittedName>
</protein>
<evidence type="ECO:0000313" key="1">
    <source>
        <dbReference type="EMBL" id="ACR79888.1"/>
    </source>
</evidence>
<organism evidence="1 2">
    <name type="scientific">Kosmotoga olearia (strain ATCC BAA-1733 / DSM 21960 / TBF 19.5.1)</name>
    <dbReference type="NCBI Taxonomy" id="521045"/>
    <lineage>
        <taxon>Bacteria</taxon>
        <taxon>Thermotogati</taxon>
        <taxon>Thermotogota</taxon>
        <taxon>Thermotogae</taxon>
        <taxon>Kosmotogales</taxon>
        <taxon>Kosmotogaceae</taxon>
        <taxon>Kosmotoga</taxon>
    </lineage>
</organism>
<dbReference type="OrthoDB" id="9933699at2"/>
<dbReference type="AlphaFoldDB" id="C5CIM6"/>
<reference evidence="1 2" key="2">
    <citation type="journal article" date="2011" name="J. Bacteriol.">
        <title>Genome Sequence of Kosmotoga olearia Strain TBF 19.5.1, a Thermophilic Bacterium with a Wide Growth Temperature Range, Isolated from the Troll B Oil Platform in the North Sea.</title>
        <authorList>
            <person name="Swithers K.S."/>
            <person name="Dipippo J.L."/>
            <person name="Bruce D.C."/>
            <person name="Detter C."/>
            <person name="Tapia R."/>
            <person name="Han S."/>
            <person name="Goodwin L.A."/>
            <person name="Han J."/>
            <person name="Woyke T."/>
            <person name="Pitluck S."/>
            <person name="Pennacchio L."/>
            <person name="Nolan M."/>
            <person name="Mikhailova N."/>
            <person name="Land M.L."/>
            <person name="Nesbo C.L."/>
            <person name="Gogarten J.P."/>
            <person name="Noll K.M."/>
        </authorList>
    </citation>
    <scope>NUCLEOTIDE SEQUENCE [LARGE SCALE GENOMIC DNA]</scope>
    <source>
        <strain evidence="2">ATCC BAA-1733 / DSM 21960 / TBF 19.5.1</strain>
    </source>
</reference>
<dbReference type="HOGENOM" id="CLU_933112_0_0_0"/>
<accession>C5CIM6</accession>
<dbReference type="RefSeq" id="WP_015868545.1">
    <property type="nucleotide sequence ID" value="NC_012785.1"/>
</dbReference>
<keyword evidence="2" id="KW-1185">Reference proteome</keyword>
<dbReference type="EMBL" id="CP001634">
    <property type="protein sequence ID" value="ACR79888.1"/>
    <property type="molecule type" value="Genomic_DNA"/>
</dbReference>